<dbReference type="EMBL" id="JANQDX010000010">
    <property type="protein sequence ID" value="KAL0917864.1"/>
    <property type="molecule type" value="Genomic_DNA"/>
</dbReference>
<dbReference type="AlphaFoldDB" id="A0ABD0UYT4"/>
<dbReference type="Proteomes" id="UP001552299">
    <property type="component" value="Unassembled WGS sequence"/>
</dbReference>
<organism evidence="1 2">
    <name type="scientific">Dendrobium thyrsiflorum</name>
    <name type="common">Pinecone-like raceme dendrobium</name>
    <name type="synonym">Orchid</name>
    <dbReference type="NCBI Taxonomy" id="117978"/>
    <lineage>
        <taxon>Eukaryota</taxon>
        <taxon>Viridiplantae</taxon>
        <taxon>Streptophyta</taxon>
        <taxon>Embryophyta</taxon>
        <taxon>Tracheophyta</taxon>
        <taxon>Spermatophyta</taxon>
        <taxon>Magnoliopsida</taxon>
        <taxon>Liliopsida</taxon>
        <taxon>Asparagales</taxon>
        <taxon>Orchidaceae</taxon>
        <taxon>Epidendroideae</taxon>
        <taxon>Malaxideae</taxon>
        <taxon>Dendrobiinae</taxon>
        <taxon>Dendrobium</taxon>
    </lineage>
</organism>
<evidence type="ECO:0000313" key="2">
    <source>
        <dbReference type="Proteomes" id="UP001552299"/>
    </source>
</evidence>
<keyword evidence="2" id="KW-1185">Reference proteome</keyword>
<accession>A0ABD0UYT4</accession>
<gene>
    <name evidence="1" type="ORF">M5K25_012965</name>
</gene>
<comment type="caution">
    <text evidence="1">The sequence shown here is derived from an EMBL/GenBank/DDBJ whole genome shotgun (WGS) entry which is preliminary data.</text>
</comment>
<name>A0ABD0UYT4_DENTH</name>
<protein>
    <submittedName>
        <fullName evidence="1">Uncharacterized protein</fullName>
    </submittedName>
</protein>
<evidence type="ECO:0000313" key="1">
    <source>
        <dbReference type="EMBL" id="KAL0917864.1"/>
    </source>
</evidence>
<reference evidence="1 2" key="1">
    <citation type="journal article" date="2024" name="Plant Biotechnol. J.">
        <title>Dendrobium thyrsiflorum genome and its molecular insights into genes involved in important horticultural traits.</title>
        <authorList>
            <person name="Chen B."/>
            <person name="Wang J.Y."/>
            <person name="Zheng P.J."/>
            <person name="Li K.L."/>
            <person name="Liang Y.M."/>
            <person name="Chen X.F."/>
            <person name="Zhang C."/>
            <person name="Zhao X."/>
            <person name="He X."/>
            <person name="Zhang G.Q."/>
            <person name="Liu Z.J."/>
            <person name="Xu Q."/>
        </authorList>
    </citation>
    <scope>NUCLEOTIDE SEQUENCE [LARGE SCALE GENOMIC DNA]</scope>
    <source>
        <strain evidence="1">GZMU011</strain>
    </source>
</reference>
<proteinExistence type="predicted"/>
<sequence>MNDEKCLDQLHQIYKKMTSVFEQIHTKRQNHLEHQRLNDLYRDGGFWVLDEEPISELVLENLEIEIYSKDVIPVAEEVNISCTKEPQNDDDVLDEVGDEYEIIGNDDIDVFGGEYFDEQGFTDITFDASNLGDDF</sequence>